<evidence type="ECO:0000313" key="4">
    <source>
        <dbReference type="Proteomes" id="UP000318538"/>
    </source>
</evidence>
<dbReference type="AlphaFoldDB" id="A0A517N5F7"/>
<dbReference type="Proteomes" id="UP000318538">
    <property type="component" value="Chromosome"/>
</dbReference>
<sequence length="285" mass="32154" precursor="true">MRNHLPSTTLILSPGLCLLIVAAWQVGAAGADRDPGWVAPMKQVHSKYQGERGVLAQFGDSITDSRAFWSSLRYKRNNAPPEMVNAFDLVSSHMIEDCWDRKGPENGNQSGKTIRWADQNLSSWLMRLNPEVAIVMFGSNDLRSVPSTEYENRMRHVVQQCLDNGTIVILTTIPPRHGFTEKSAEFAEIIRSIARDLQVPLIDYHAEILQRRPDDWDGALDKFEGYQGYDVPTLIARDGVHPSAPQQYRGDYSAESLTHNGFELRNYLTLLKYGEVIDRVLTAPK</sequence>
<dbReference type="InterPro" id="IPR051532">
    <property type="entry name" value="Ester_Hydrolysis_Enzymes"/>
</dbReference>
<dbReference type="Gene3D" id="3.40.50.1110">
    <property type="entry name" value="SGNH hydrolase"/>
    <property type="match status" value="1"/>
</dbReference>
<dbReference type="KEGG" id="rlc:K227x_07550"/>
<keyword evidence="3" id="KW-0378">Hydrolase</keyword>
<feature type="domain" description="SGNH hydrolase-type esterase" evidence="2">
    <location>
        <begin position="58"/>
        <end position="244"/>
    </location>
</feature>
<evidence type="ECO:0000313" key="3">
    <source>
        <dbReference type="EMBL" id="QDT02379.1"/>
    </source>
</evidence>
<dbReference type="PANTHER" id="PTHR30383">
    <property type="entry name" value="THIOESTERASE 1/PROTEASE 1/LYSOPHOSPHOLIPASE L1"/>
    <property type="match status" value="1"/>
</dbReference>
<dbReference type="EMBL" id="CP036525">
    <property type="protein sequence ID" value="QDT02379.1"/>
    <property type="molecule type" value="Genomic_DNA"/>
</dbReference>
<gene>
    <name evidence="3" type="ORF">K227x_07550</name>
</gene>
<keyword evidence="4" id="KW-1185">Reference proteome</keyword>
<dbReference type="PANTHER" id="PTHR30383:SF5">
    <property type="entry name" value="SGNH HYDROLASE-TYPE ESTERASE DOMAIN-CONTAINING PROTEIN"/>
    <property type="match status" value="1"/>
</dbReference>
<feature type="chain" id="PRO_5022083820" evidence="1">
    <location>
        <begin position="29"/>
        <end position="285"/>
    </location>
</feature>
<protein>
    <submittedName>
        <fullName evidence="3">Multifunctional acyl-CoA thioesterase I and protease I and lysophospholipase L1</fullName>
    </submittedName>
</protein>
<proteinExistence type="predicted"/>
<dbReference type="SUPFAM" id="SSF52266">
    <property type="entry name" value="SGNH hydrolase"/>
    <property type="match status" value="1"/>
</dbReference>
<organism evidence="3 4">
    <name type="scientific">Rubripirellula lacrimiformis</name>
    <dbReference type="NCBI Taxonomy" id="1930273"/>
    <lineage>
        <taxon>Bacteria</taxon>
        <taxon>Pseudomonadati</taxon>
        <taxon>Planctomycetota</taxon>
        <taxon>Planctomycetia</taxon>
        <taxon>Pirellulales</taxon>
        <taxon>Pirellulaceae</taxon>
        <taxon>Rubripirellula</taxon>
    </lineage>
</organism>
<keyword evidence="3" id="KW-0645">Protease</keyword>
<dbReference type="InterPro" id="IPR036514">
    <property type="entry name" value="SGNH_hydro_sf"/>
</dbReference>
<dbReference type="RefSeq" id="WP_218933752.1">
    <property type="nucleotide sequence ID" value="NZ_CP036525.1"/>
</dbReference>
<dbReference type="InterPro" id="IPR013830">
    <property type="entry name" value="SGNH_hydro"/>
</dbReference>
<accession>A0A517N5F7</accession>
<name>A0A517N5F7_9BACT</name>
<dbReference type="GO" id="GO:0006508">
    <property type="term" value="P:proteolysis"/>
    <property type="evidence" value="ECO:0007669"/>
    <property type="project" value="UniProtKB-KW"/>
</dbReference>
<evidence type="ECO:0000256" key="1">
    <source>
        <dbReference type="SAM" id="SignalP"/>
    </source>
</evidence>
<reference evidence="3 4" key="1">
    <citation type="submission" date="2019-02" db="EMBL/GenBank/DDBJ databases">
        <title>Deep-cultivation of Planctomycetes and their phenomic and genomic characterization uncovers novel biology.</title>
        <authorList>
            <person name="Wiegand S."/>
            <person name="Jogler M."/>
            <person name="Boedeker C."/>
            <person name="Pinto D."/>
            <person name="Vollmers J."/>
            <person name="Rivas-Marin E."/>
            <person name="Kohn T."/>
            <person name="Peeters S.H."/>
            <person name="Heuer A."/>
            <person name="Rast P."/>
            <person name="Oberbeckmann S."/>
            <person name="Bunk B."/>
            <person name="Jeske O."/>
            <person name="Meyerdierks A."/>
            <person name="Storesund J.E."/>
            <person name="Kallscheuer N."/>
            <person name="Luecker S."/>
            <person name="Lage O.M."/>
            <person name="Pohl T."/>
            <person name="Merkel B.J."/>
            <person name="Hornburger P."/>
            <person name="Mueller R.-W."/>
            <person name="Bruemmer F."/>
            <person name="Labrenz M."/>
            <person name="Spormann A.M."/>
            <person name="Op den Camp H."/>
            <person name="Overmann J."/>
            <person name="Amann R."/>
            <person name="Jetten M.S.M."/>
            <person name="Mascher T."/>
            <person name="Medema M.H."/>
            <person name="Devos D.P."/>
            <person name="Kaster A.-K."/>
            <person name="Ovreas L."/>
            <person name="Rohde M."/>
            <person name="Galperin M.Y."/>
            <person name="Jogler C."/>
        </authorList>
    </citation>
    <scope>NUCLEOTIDE SEQUENCE [LARGE SCALE GENOMIC DNA]</scope>
    <source>
        <strain evidence="3 4">K22_7</strain>
    </source>
</reference>
<dbReference type="Pfam" id="PF13472">
    <property type="entry name" value="Lipase_GDSL_2"/>
    <property type="match status" value="1"/>
</dbReference>
<keyword evidence="1" id="KW-0732">Signal</keyword>
<feature type="signal peptide" evidence="1">
    <location>
        <begin position="1"/>
        <end position="28"/>
    </location>
</feature>
<evidence type="ECO:0000259" key="2">
    <source>
        <dbReference type="Pfam" id="PF13472"/>
    </source>
</evidence>
<dbReference type="GO" id="GO:0008233">
    <property type="term" value="F:peptidase activity"/>
    <property type="evidence" value="ECO:0007669"/>
    <property type="project" value="UniProtKB-KW"/>
</dbReference>
<dbReference type="GO" id="GO:0004622">
    <property type="term" value="F:phosphatidylcholine lysophospholipase activity"/>
    <property type="evidence" value="ECO:0007669"/>
    <property type="project" value="TreeGrafter"/>
</dbReference>